<comment type="caution">
    <text evidence="2">The sequence shown here is derived from an EMBL/GenBank/DDBJ whole genome shotgun (WGS) entry which is preliminary data.</text>
</comment>
<dbReference type="RefSeq" id="WP_193918386.1">
    <property type="nucleotide sequence ID" value="NZ_JADEWL010000014.1"/>
</dbReference>
<protein>
    <submittedName>
        <fullName evidence="2">Substrate-binding domain-containing protein</fullName>
    </submittedName>
</protein>
<dbReference type="InterPro" id="IPR050682">
    <property type="entry name" value="ModA/WtpA"/>
</dbReference>
<feature type="transmembrane region" description="Helical" evidence="1">
    <location>
        <begin position="12"/>
        <end position="30"/>
    </location>
</feature>
<dbReference type="Pfam" id="PF13531">
    <property type="entry name" value="SBP_bac_11"/>
    <property type="match status" value="1"/>
</dbReference>
<organism evidence="2 3">
    <name type="scientific">Plectonema cf. radiosum LEGE 06105</name>
    <dbReference type="NCBI Taxonomy" id="945769"/>
    <lineage>
        <taxon>Bacteria</taxon>
        <taxon>Bacillati</taxon>
        <taxon>Cyanobacteriota</taxon>
        <taxon>Cyanophyceae</taxon>
        <taxon>Oscillatoriophycideae</taxon>
        <taxon>Oscillatoriales</taxon>
        <taxon>Microcoleaceae</taxon>
        <taxon>Plectonema</taxon>
    </lineage>
</organism>
<dbReference type="Gene3D" id="3.40.190.10">
    <property type="entry name" value="Periplasmic binding protein-like II"/>
    <property type="match status" value="2"/>
</dbReference>
<keyword evidence="1" id="KW-0812">Transmembrane</keyword>
<proteinExistence type="predicted"/>
<dbReference type="PANTHER" id="PTHR30632:SF0">
    <property type="entry name" value="SULFATE-BINDING PROTEIN"/>
    <property type="match status" value="1"/>
</dbReference>
<dbReference type="Proteomes" id="UP000620559">
    <property type="component" value="Unassembled WGS sequence"/>
</dbReference>
<dbReference type="GO" id="GO:0030973">
    <property type="term" value="F:molybdate ion binding"/>
    <property type="evidence" value="ECO:0007669"/>
    <property type="project" value="TreeGrafter"/>
</dbReference>
<keyword evidence="1" id="KW-0472">Membrane</keyword>
<name>A0A8J7JZG8_9CYAN</name>
<evidence type="ECO:0000256" key="1">
    <source>
        <dbReference type="SAM" id="Phobius"/>
    </source>
</evidence>
<sequence length="372" mass="41396">MKKTHSKPTNPVLTSAGIIIAALGLAYIPIPGLQRTVIIVSGTELQAPLEQLEAKFEQENPDIKIELKFQGSQDAVSKFIDQKNDFNPTVLIPASGELIDELSQRYQAQNNSEPFYNQPQPIAKTLLVAIAWSERGNALFPNNSFSWQRVEQAMQTNNWEAVGGQKNWGSFDFLLTDPTRSNSGQATLSLWAMSKLNTNNINNIDYNNPAISSLFSTIKKSVYQPPRSTDILLQEFIARGPNDADVATVYESIALSRWQQSGKNQGKPYQIYYLNPTVETVATAAIVRQNVDSGTANAAKKFVDFLTQPEQQKVFVQYGFRPTDNNINLQSVPNSPWSQNIPGAEVNPSAKTLPAPNQKEIGEIKRLWQRVN</sequence>
<gene>
    <name evidence="2" type="ORF">IQ247_06850</name>
</gene>
<keyword evidence="3" id="KW-1185">Reference proteome</keyword>
<dbReference type="GO" id="GO:0015689">
    <property type="term" value="P:molybdate ion transport"/>
    <property type="evidence" value="ECO:0007669"/>
    <property type="project" value="TreeGrafter"/>
</dbReference>
<keyword evidence="1" id="KW-1133">Transmembrane helix</keyword>
<dbReference type="EMBL" id="JADEWL010000014">
    <property type="protein sequence ID" value="MBE9212431.1"/>
    <property type="molecule type" value="Genomic_DNA"/>
</dbReference>
<dbReference type="PANTHER" id="PTHR30632">
    <property type="entry name" value="MOLYBDATE-BINDING PERIPLASMIC PROTEIN"/>
    <property type="match status" value="1"/>
</dbReference>
<dbReference type="AlphaFoldDB" id="A0A8J7JZG8"/>
<dbReference type="SUPFAM" id="SSF53850">
    <property type="entry name" value="Periplasmic binding protein-like II"/>
    <property type="match status" value="1"/>
</dbReference>
<evidence type="ECO:0000313" key="2">
    <source>
        <dbReference type="EMBL" id="MBE9212431.1"/>
    </source>
</evidence>
<accession>A0A8J7JZG8</accession>
<reference evidence="2" key="1">
    <citation type="submission" date="2020-10" db="EMBL/GenBank/DDBJ databases">
        <authorList>
            <person name="Castelo-Branco R."/>
            <person name="Eusebio N."/>
            <person name="Adriana R."/>
            <person name="Vieira A."/>
            <person name="Brugerolle De Fraissinette N."/>
            <person name="Rezende De Castro R."/>
            <person name="Schneider M.P."/>
            <person name="Vasconcelos V."/>
            <person name="Leao P.N."/>
        </authorList>
    </citation>
    <scope>NUCLEOTIDE SEQUENCE</scope>
    <source>
        <strain evidence="2">LEGE 06105</strain>
    </source>
</reference>
<evidence type="ECO:0000313" key="3">
    <source>
        <dbReference type="Proteomes" id="UP000620559"/>
    </source>
</evidence>